<proteinExistence type="predicted"/>
<feature type="transmembrane region" description="Helical" evidence="1">
    <location>
        <begin position="111"/>
        <end position="131"/>
    </location>
</feature>
<keyword evidence="1" id="KW-1133">Transmembrane helix</keyword>
<feature type="transmembrane region" description="Helical" evidence="1">
    <location>
        <begin position="238"/>
        <end position="258"/>
    </location>
</feature>
<evidence type="ECO:0000313" key="3">
    <source>
        <dbReference type="Proteomes" id="UP000242287"/>
    </source>
</evidence>
<feature type="transmembrane region" description="Helical" evidence="1">
    <location>
        <begin position="278"/>
        <end position="298"/>
    </location>
</feature>
<keyword evidence="3" id="KW-1185">Reference proteome</keyword>
<feature type="transmembrane region" description="Helical" evidence="1">
    <location>
        <begin position="58"/>
        <end position="75"/>
    </location>
</feature>
<feature type="transmembrane region" description="Helical" evidence="1">
    <location>
        <begin position="319"/>
        <end position="337"/>
    </location>
</feature>
<protein>
    <submittedName>
        <fullName evidence="2">Uncharacterized protein</fullName>
    </submittedName>
</protein>
<evidence type="ECO:0000313" key="2">
    <source>
        <dbReference type="EMBL" id="PFH45794.1"/>
    </source>
</evidence>
<gene>
    <name evidence="2" type="ORF">AMATHDRAFT_51463</name>
</gene>
<name>A0A2A9N988_9AGAR</name>
<keyword evidence="1" id="KW-0812">Transmembrane</keyword>
<sequence>MISDIPTWLERRVAFKEKIHQEQEIYYEEPTGFISQLNPTLGDNKFQSQCPMSRNRDIPYVLVLLVFLSLTPSIVDARGGRGGGGRGGGKTGGKGGGGHSDMDITLDLSSVPAATFSFFCIFAIIGFDLFCKGIVELAYGRKKEEDFDKRIPFIWCIFLGTASFLVEYILGAILYSQLGSSIRLSRGAPSAFTLTQEIGMEFIYTGLLFLLACRGSIETTLGMYRLLGGKISKGGPEHFIACILLLVMLASTVTRAVMSATITGNIPDAIYATYDTLRHLYVGAFCILTFMISLWSSLLWRHSKPSTLTHDLMHFDTYVLHRIVILISPALGIQALYEVIRDTIITHPAFYNNISILGLNLATLLVQGMTTSFVIFITYTLGHQRIAYKYPGVKEHK</sequence>
<keyword evidence="1" id="KW-0472">Membrane</keyword>
<dbReference type="AlphaFoldDB" id="A0A2A9N988"/>
<evidence type="ECO:0000256" key="1">
    <source>
        <dbReference type="SAM" id="Phobius"/>
    </source>
</evidence>
<accession>A0A2A9N988</accession>
<feature type="transmembrane region" description="Helical" evidence="1">
    <location>
        <begin position="198"/>
        <end position="217"/>
    </location>
</feature>
<feature type="transmembrane region" description="Helical" evidence="1">
    <location>
        <begin position="357"/>
        <end position="381"/>
    </location>
</feature>
<reference evidence="2 3" key="1">
    <citation type="submission" date="2014-02" db="EMBL/GenBank/DDBJ databases">
        <title>Transposable element dynamics among asymbiotic and ectomycorrhizal Amanita fungi.</title>
        <authorList>
            <consortium name="DOE Joint Genome Institute"/>
            <person name="Hess J."/>
            <person name="Skrede I."/>
            <person name="Wolfe B."/>
            <person name="LaButti K."/>
            <person name="Ohm R.A."/>
            <person name="Grigoriev I.V."/>
            <person name="Pringle A."/>
        </authorList>
    </citation>
    <scope>NUCLEOTIDE SEQUENCE [LARGE SCALE GENOMIC DNA]</scope>
    <source>
        <strain evidence="2 3">SKay4041</strain>
    </source>
</reference>
<dbReference type="Proteomes" id="UP000242287">
    <property type="component" value="Unassembled WGS sequence"/>
</dbReference>
<dbReference type="EMBL" id="KZ302290">
    <property type="protein sequence ID" value="PFH45794.1"/>
    <property type="molecule type" value="Genomic_DNA"/>
</dbReference>
<feature type="transmembrane region" description="Helical" evidence="1">
    <location>
        <begin position="152"/>
        <end position="178"/>
    </location>
</feature>
<organism evidence="2 3">
    <name type="scientific">Amanita thiersii Skay4041</name>
    <dbReference type="NCBI Taxonomy" id="703135"/>
    <lineage>
        <taxon>Eukaryota</taxon>
        <taxon>Fungi</taxon>
        <taxon>Dikarya</taxon>
        <taxon>Basidiomycota</taxon>
        <taxon>Agaricomycotina</taxon>
        <taxon>Agaricomycetes</taxon>
        <taxon>Agaricomycetidae</taxon>
        <taxon>Agaricales</taxon>
        <taxon>Pluteineae</taxon>
        <taxon>Amanitaceae</taxon>
        <taxon>Amanita</taxon>
    </lineage>
</organism>